<organism evidence="1 2">
    <name type="scientific">Trichinella nativa</name>
    <dbReference type="NCBI Taxonomy" id="6335"/>
    <lineage>
        <taxon>Eukaryota</taxon>
        <taxon>Metazoa</taxon>
        <taxon>Ecdysozoa</taxon>
        <taxon>Nematoda</taxon>
        <taxon>Enoplea</taxon>
        <taxon>Dorylaimia</taxon>
        <taxon>Trichinellida</taxon>
        <taxon>Trichinellidae</taxon>
        <taxon>Trichinella</taxon>
    </lineage>
</organism>
<proteinExistence type="predicted"/>
<name>A0A1Y3EGT3_9BILA</name>
<protein>
    <submittedName>
        <fullName evidence="1">Uncharacterized protein</fullName>
    </submittedName>
</protein>
<sequence>MEAGNLPATVIVTICTLSTHNRPQVSQSKPCSLLYTTRTAQPTCQAQTIAEASAPVDQLIAVRLANQ</sequence>
<dbReference type="AlphaFoldDB" id="A0A1Y3EGT3"/>
<evidence type="ECO:0000313" key="1">
    <source>
        <dbReference type="EMBL" id="OUC43890.1"/>
    </source>
</evidence>
<evidence type="ECO:0000313" key="2">
    <source>
        <dbReference type="Proteomes" id="UP000243006"/>
    </source>
</evidence>
<dbReference type="Proteomes" id="UP000243006">
    <property type="component" value="Unassembled WGS sequence"/>
</dbReference>
<reference evidence="1 2" key="1">
    <citation type="submission" date="2015-04" db="EMBL/GenBank/DDBJ databases">
        <title>Draft genome of the roundworm Trichinella nativa.</title>
        <authorList>
            <person name="Mitreva M."/>
        </authorList>
    </citation>
    <scope>NUCLEOTIDE SEQUENCE [LARGE SCALE GENOMIC DNA]</scope>
    <source>
        <strain evidence="1 2">ISS45</strain>
    </source>
</reference>
<accession>A0A1Y3EGT3</accession>
<gene>
    <name evidence="1" type="ORF">D917_09441</name>
</gene>
<comment type="caution">
    <text evidence="1">The sequence shown here is derived from an EMBL/GenBank/DDBJ whole genome shotgun (WGS) entry which is preliminary data.</text>
</comment>
<dbReference type="EMBL" id="LVZM01013964">
    <property type="protein sequence ID" value="OUC43890.1"/>
    <property type="molecule type" value="Genomic_DNA"/>
</dbReference>